<feature type="compositionally biased region" description="Polar residues" evidence="1">
    <location>
        <begin position="128"/>
        <end position="139"/>
    </location>
</feature>
<gene>
    <name evidence="2" type="ORF">TVY486_0501790</name>
</gene>
<evidence type="ECO:0000313" key="2">
    <source>
        <dbReference type="EMBL" id="CCC47969.1"/>
    </source>
</evidence>
<feature type="region of interest" description="Disordered" evidence="1">
    <location>
        <begin position="118"/>
        <end position="139"/>
    </location>
</feature>
<protein>
    <recommendedName>
        <fullName evidence="3">PLAC8 family protein</fullName>
    </recommendedName>
</protein>
<name>G0TVK3_TRYVY</name>
<dbReference type="VEuPathDB" id="TriTrypDB:TvY486_0501790"/>
<proteinExistence type="predicted"/>
<organism evidence="2">
    <name type="scientific">Trypanosoma vivax (strain Y486)</name>
    <dbReference type="NCBI Taxonomy" id="1055687"/>
    <lineage>
        <taxon>Eukaryota</taxon>
        <taxon>Discoba</taxon>
        <taxon>Euglenozoa</taxon>
        <taxon>Kinetoplastea</taxon>
        <taxon>Metakinetoplastina</taxon>
        <taxon>Trypanosomatida</taxon>
        <taxon>Trypanosomatidae</taxon>
        <taxon>Trypanosoma</taxon>
        <taxon>Duttonella</taxon>
    </lineage>
</organism>
<evidence type="ECO:0008006" key="3">
    <source>
        <dbReference type="Google" id="ProtNLM"/>
    </source>
</evidence>
<evidence type="ECO:0000256" key="1">
    <source>
        <dbReference type="SAM" id="MobiDB-lite"/>
    </source>
</evidence>
<dbReference type="EMBL" id="HE573021">
    <property type="protein sequence ID" value="CCC47969.1"/>
    <property type="molecule type" value="Genomic_DNA"/>
</dbReference>
<dbReference type="OMA" id="PLECTEM"/>
<sequence length="285" mass="32421">MAETEDQQGGQEQTNASQRHGHNSDTRRRRSRRSTTQQNGENPPSAHNEANSDPNDVDTYFHQVSEAGRVREEFHSRPRLTQKTRPLILTAPVLDRPEWSYSMYSLLFCMRGNDYSGQEAGGDRTPSERCSASQRKNSPFSSLEPKCSSACGHFFWRMFCLRCSVVDQTRLLFLDDEKRGRVSQPFGCECLLGNGAPTSRTVWTMCLLDFLTCGCPCGCCYHGMGTTLHECRLRYMVRCRYRISGIVTTDFYNALCCPLLAVDQQGLEMKNFGLIETRDLTRIMC</sequence>
<dbReference type="AlphaFoldDB" id="G0TVK3"/>
<reference evidence="2" key="1">
    <citation type="journal article" date="2012" name="Proc. Natl. Acad. Sci. U.S.A.">
        <title>Antigenic diversity is generated by distinct evolutionary mechanisms in African trypanosome species.</title>
        <authorList>
            <person name="Jackson A.P."/>
            <person name="Berry A."/>
            <person name="Aslett M."/>
            <person name="Allison H.C."/>
            <person name="Burton P."/>
            <person name="Vavrova-Anderson J."/>
            <person name="Brown R."/>
            <person name="Browne H."/>
            <person name="Corton N."/>
            <person name="Hauser H."/>
            <person name="Gamble J."/>
            <person name="Gilderthorp R."/>
            <person name="Marcello L."/>
            <person name="McQuillan J."/>
            <person name="Otto T.D."/>
            <person name="Quail M.A."/>
            <person name="Sanders M.J."/>
            <person name="van Tonder A."/>
            <person name="Ginger M.L."/>
            <person name="Field M.C."/>
            <person name="Barry J.D."/>
            <person name="Hertz-Fowler C."/>
            <person name="Berriman M."/>
        </authorList>
    </citation>
    <scope>NUCLEOTIDE SEQUENCE</scope>
    <source>
        <strain evidence="2">Y486</strain>
    </source>
</reference>
<feature type="region of interest" description="Disordered" evidence="1">
    <location>
        <begin position="1"/>
        <end position="58"/>
    </location>
</feature>
<accession>G0TVK3</accession>